<keyword evidence="7" id="KW-1185">Reference proteome</keyword>
<organism evidence="6 7">
    <name type="scientific">Xanthocytophaga agilis</name>
    <dbReference type="NCBI Taxonomy" id="3048010"/>
    <lineage>
        <taxon>Bacteria</taxon>
        <taxon>Pseudomonadati</taxon>
        <taxon>Bacteroidota</taxon>
        <taxon>Cytophagia</taxon>
        <taxon>Cytophagales</taxon>
        <taxon>Rhodocytophagaceae</taxon>
        <taxon>Xanthocytophaga</taxon>
    </lineage>
</organism>
<keyword evidence="3 6" id="KW-0418">Kinase</keyword>
<dbReference type="Pfam" id="PF19279">
    <property type="entry name" value="YegS_C"/>
    <property type="match status" value="1"/>
</dbReference>
<keyword evidence="1" id="KW-0808">Transferase</keyword>
<dbReference type="PROSITE" id="PS50146">
    <property type="entry name" value="DAGK"/>
    <property type="match status" value="1"/>
</dbReference>
<dbReference type="Pfam" id="PF00781">
    <property type="entry name" value="DAGK_cat"/>
    <property type="match status" value="1"/>
</dbReference>
<feature type="domain" description="DAGKc" evidence="5">
    <location>
        <begin position="1"/>
        <end position="134"/>
    </location>
</feature>
<proteinExistence type="predicted"/>
<dbReference type="GO" id="GO:0005886">
    <property type="term" value="C:plasma membrane"/>
    <property type="evidence" value="ECO:0007669"/>
    <property type="project" value="TreeGrafter"/>
</dbReference>
<dbReference type="InterPro" id="IPR017438">
    <property type="entry name" value="ATP-NAD_kinase_N"/>
</dbReference>
<dbReference type="Gene3D" id="3.40.50.10330">
    <property type="entry name" value="Probable inorganic polyphosphate/atp-NAD kinase, domain 1"/>
    <property type="match status" value="1"/>
</dbReference>
<reference evidence="6" key="1">
    <citation type="submission" date="2023-05" db="EMBL/GenBank/DDBJ databases">
        <authorList>
            <person name="Zhang X."/>
        </authorList>
    </citation>
    <scope>NUCLEOTIDE SEQUENCE</scope>
    <source>
        <strain evidence="6">BD1B2-1</strain>
    </source>
</reference>
<evidence type="ECO:0000256" key="2">
    <source>
        <dbReference type="ARBA" id="ARBA00022741"/>
    </source>
</evidence>
<dbReference type="GO" id="GO:0005524">
    <property type="term" value="F:ATP binding"/>
    <property type="evidence" value="ECO:0007669"/>
    <property type="project" value="UniProtKB-KW"/>
</dbReference>
<dbReference type="EMBL" id="JASJOU010000001">
    <property type="protein sequence ID" value="MDJ1499350.1"/>
    <property type="molecule type" value="Genomic_DNA"/>
</dbReference>
<keyword evidence="4" id="KW-0067">ATP-binding</keyword>
<dbReference type="InterPro" id="IPR016064">
    <property type="entry name" value="NAD/diacylglycerol_kinase_sf"/>
</dbReference>
<evidence type="ECO:0000259" key="5">
    <source>
        <dbReference type="PROSITE" id="PS50146"/>
    </source>
</evidence>
<dbReference type="PANTHER" id="PTHR12358">
    <property type="entry name" value="SPHINGOSINE KINASE"/>
    <property type="match status" value="1"/>
</dbReference>
<dbReference type="RefSeq" id="WP_314508873.1">
    <property type="nucleotide sequence ID" value="NZ_JASJOU010000001.1"/>
</dbReference>
<evidence type="ECO:0000313" key="6">
    <source>
        <dbReference type="EMBL" id="MDJ1499350.1"/>
    </source>
</evidence>
<protein>
    <submittedName>
        <fullName evidence="6">Diacylglycerol kinase family protein</fullName>
    </submittedName>
</protein>
<sequence>MQPQKLLMVFNPISGDNIDKDEIELLIKVFCDEEHIDFSIYKTTGDQKADQKAILKYIEDEHPDAVVAVGGDGTVSLVANLLIGKTIPMGILPLGSGNGLSKDLKIPQEITEALHIIQNFQIQTIDTLTINGLPCVHIGDIGFNAVIVDRFTKDEGRGLTTYAWNTVKEFTDYQPKQYKVVTDNGEFEGTAFMIAFTNANAFGSNATINPTGIINDGLFEICIIKEFPKLEGVGILYRLLVGDIDQSMHYEIIQCTKASISNPNLELVQIDGEPIDTTETVDVYINPSSLHIIVP</sequence>
<dbReference type="InterPro" id="IPR050187">
    <property type="entry name" value="Lipid_Phosphate_FormReg"/>
</dbReference>
<dbReference type="Proteomes" id="UP001232063">
    <property type="component" value="Unassembled WGS sequence"/>
</dbReference>
<name>A0AAE3UBR8_9BACT</name>
<comment type="caution">
    <text evidence="6">The sequence shown here is derived from an EMBL/GenBank/DDBJ whole genome shotgun (WGS) entry which is preliminary data.</text>
</comment>
<dbReference type="GO" id="GO:0016301">
    <property type="term" value="F:kinase activity"/>
    <property type="evidence" value="ECO:0007669"/>
    <property type="project" value="UniProtKB-KW"/>
</dbReference>
<dbReference type="PANTHER" id="PTHR12358:SF106">
    <property type="entry name" value="LIPID KINASE YEGS"/>
    <property type="match status" value="1"/>
</dbReference>
<evidence type="ECO:0000313" key="7">
    <source>
        <dbReference type="Proteomes" id="UP001232063"/>
    </source>
</evidence>
<dbReference type="InterPro" id="IPR001206">
    <property type="entry name" value="Diacylglycerol_kinase_cat_dom"/>
</dbReference>
<evidence type="ECO:0000256" key="4">
    <source>
        <dbReference type="ARBA" id="ARBA00022840"/>
    </source>
</evidence>
<dbReference type="InterPro" id="IPR045540">
    <property type="entry name" value="YegS/DAGK_C"/>
</dbReference>
<dbReference type="SMART" id="SM00046">
    <property type="entry name" value="DAGKc"/>
    <property type="match status" value="1"/>
</dbReference>
<dbReference type="Gene3D" id="2.60.200.40">
    <property type="match status" value="1"/>
</dbReference>
<accession>A0AAE3UBR8</accession>
<gene>
    <name evidence="6" type="ORF">QNI22_01765</name>
</gene>
<keyword evidence="2" id="KW-0547">Nucleotide-binding</keyword>
<dbReference type="SUPFAM" id="SSF111331">
    <property type="entry name" value="NAD kinase/diacylglycerol kinase-like"/>
    <property type="match status" value="1"/>
</dbReference>
<evidence type="ECO:0000256" key="3">
    <source>
        <dbReference type="ARBA" id="ARBA00022777"/>
    </source>
</evidence>
<evidence type="ECO:0000256" key="1">
    <source>
        <dbReference type="ARBA" id="ARBA00022679"/>
    </source>
</evidence>
<dbReference type="AlphaFoldDB" id="A0AAE3UBR8"/>